<evidence type="ECO:0000313" key="2">
    <source>
        <dbReference type="Proteomes" id="UP000186953"/>
    </source>
</evidence>
<dbReference type="STRING" id="228959.SAMN05421797_1011339"/>
<reference evidence="2" key="1">
    <citation type="submission" date="2017-01" db="EMBL/GenBank/DDBJ databases">
        <authorList>
            <person name="Varghese N."/>
            <person name="Submissions S."/>
        </authorList>
    </citation>
    <scope>NUCLEOTIDE SEQUENCE [LARGE SCALE GENOMIC DNA]</scope>
    <source>
        <strain evidence="2">DSM 15366</strain>
    </source>
</reference>
<accession>A0A1N6RME4</accession>
<evidence type="ECO:0000313" key="1">
    <source>
        <dbReference type="EMBL" id="SIQ30070.1"/>
    </source>
</evidence>
<name>A0A1N6RME4_9FLAO</name>
<dbReference type="AlphaFoldDB" id="A0A1N6RME4"/>
<sequence length="140" mass="15803">MPARHNLPTAHKQITKTHTILTYLDPSINSEVQNLMIDVFEAIKTSQETTLSVTELLATQSILENIFEMVKTTGFYNEDENFKLVKAMNMDIDGENAEEALFNSWGSMVKTINTAASQEEFNAKFALFVPIILKRMTAIN</sequence>
<gene>
    <name evidence="1" type="ORF">SAMN05421797_1011339</name>
</gene>
<organism evidence="1 2">
    <name type="scientific">Maribacter ulvicola</name>
    <dbReference type="NCBI Taxonomy" id="228959"/>
    <lineage>
        <taxon>Bacteria</taxon>
        <taxon>Pseudomonadati</taxon>
        <taxon>Bacteroidota</taxon>
        <taxon>Flavobacteriia</taxon>
        <taxon>Flavobacteriales</taxon>
        <taxon>Flavobacteriaceae</taxon>
        <taxon>Maribacter</taxon>
    </lineage>
</organism>
<protein>
    <submittedName>
        <fullName evidence="1">Uncharacterized protein</fullName>
    </submittedName>
</protein>
<proteinExistence type="predicted"/>
<keyword evidence="2" id="KW-1185">Reference proteome</keyword>
<dbReference type="Proteomes" id="UP000186953">
    <property type="component" value="Unassembled WGS sequence"/>
</dbReference>
<dbReference type="EMBL" id="FTMA01000001">
    <property type="protein sequence ID" value="SIQ30070.1"/>
    <property type="molecule type" value="Genomic_DNA"/>
</dbReference>